<sequence>MRPIQENDVFHAIAHPARRAILITLKDGERSVAELAEPFKITFAAVSQHLRVLEEAELVSVRRDGRHRLYRVRPAPLKDVMSWVDEFAAFFSQRLDALGDYLDRTHGEESDR</sequence>
<dbReference type="Proteomes" id="UP001629249">
    <property type="component" value="Unassembled WGS sequence"/>
</dbReference>
<evidence type="ECO:0000259" key="1">
    <source>
        <dbReference type="PROSITE" id="PS50987"/>
    </source>
</evidence>
<reference evidence="2 3" key="1">
    <citation type="journal article" date="2024" name="Chem. Sci.">
        <title>Discovery of megapolipeptins by genome mining of a Burkholderiales bacteria collection.</title>
        <authorList>
            <person name="Paulo B.S."/>
            <person name="Recchia M.J.J."/>
            <person name="Lee S."/>
            <person name="Fergusson C.H."/>
            <person name="Romanowski S.B."/>
            <person name="Hernandez A."/>
            <person name="Krull N."/>
            <person name="Liu D.Y."/>
            <person name="Cavanagh H."/>
            <person name="Bos A."/>
            <person name="Gray C.A."/>
            <person name="Murphy B.T."/>
            <person name="Linington R.G."/>
            <person name="Eustaquio A.S."/>
        </authorList>
    </citation>
    <scope>NUCLEOTIDE SEQUENCE [LARGE SCALE GENOMIC DNA]</scope>
    <source>
        <strain evidence="2 3">RL16-012-BIC-B</strain>
    </source>
</reference>
<dbReference type="SUPFAM" id="SSF46785">
    <property type="entry name" value="Winged helix' DNA-binding domain"/>
    <property type="match status" value="1"/>
</dbReference>
<proteinExistence type="predicted"/>
<dbReference type="PANTHER" id="PTHR38600:SF1">
    <property type="entry name" value="TRANSCRIPTIONAL REGULATORY PROTEIN"/>
    <property type="match status" value="1"/>
</dbReference>
<dbReference type="InterPro" id="IPR001845">
    <property type="entry name" value="HTH_ArsR_DNA-bd_dom"/>
</dbReference>
<dbReference type="Pfam" id="PF01022">
    <property type="entry name" value="HTH_5"/>
    <property type="match status" value="1"/>
</dbReference>
<dbReference type="PROSITE" id="PS50987">
    <property type="entry name" value="HTH_ARSR_2"/>
    <property type="match status" value="1"/>
</dbReference>
<dbReference type="InterPro" id="IPR036390">
    <property type="entry name" value="WH_DNA-bd_sf"/>
</dbReference>
<evidence type="ECO:0000313" key="2">
    <source>
        <dbReference type="EMBL" id="MFL9884017.1"/>
    </source>
</evidence>
<dbReference type="CDD" id="cd00090">
    <property type="entry name" value="HTH_ARSR"/>
    <property type="match status" value="1"/>
</dbReference>
<dbReference type="InterPro" id="IPR036388">
    <property type="entry name" value="WH-like_DNA-bd_sf"/>
</dbReference>
<gene>
    <name evidence="2" type="ORF">PQR66_13320</name>
</gene>
<evidence type="ECO:0000313" key="3">
    <source>
        <dbReference type="Proteomes" id="UP001629249"/>
    </source>
</evidence>
<protein>
    <submittedName>
        <fullName evidence="2">Metalloregulator ArsR/SmtB family transcription factor</fullName>
    </submittedName>
</protein>
<dbReference type="RefSeq" id="WP_279225751.1">
    <property type="nucleotide sequence ID" value="NZ_JAQQFH010000007.1"/>
</dbReference>
<accession>A0ABW8ZLA2</accession>
<dbReference type="Gene3D" id="1.10.10.10">
    <property type="entry name" value="Winged helix-like DNA-binding domain superfamily/Winged helix DNA-binding domain"/>
    <property type="match status" value="1"/>
</dbReference>
<dbReference type="SMART" id="SM00418">
    <property type="entry name" value="HTH_ARSR"/>
    <property type="match status" value="1"/>
</dbReference>
<feature type="domain" description="HTH arsR-type" evidence="1">
    <location>
        <begin position="1"/>
        <end position="92"/>
    </location>
</feature>
<organism evidence="2 3">
    <name type="scientific">Paraburkholderia agricolaris</name>
    <dbReference type="NCBI Taxonomy" id="2152888"/>
    <lineage>
        <taxon>Bacteria</taxon>
        <taxon>Pseudomonadati</taxon>
        <taxon>Pseudomonadota</taxon>
        <taxon>Betaproteobacteria</taxon>
        <taxon>Burkholderiales</taxon>
        <taxon>Burkholderiaceae</taxon>
        <taxon>Paraburkholderia</taxon>
    </lineage>
</organism>
<comment type="caution">
    <text evidence="2">The sequence shown here is derived from an EMBL/GenBank/DDBJ whole genome shotgun (WGS) entry which is preliminary data.</text>
</comment>
<dbReference type="EMBL" id="JAQQFN010000009">
    <property type="protein sequence ID" value="MFL9884017.1"/>
    <property type="molecule type" value="Genomic_DNA"/>
</dbReference>
<dbReference type="PANTHER" id="PTHR38600">
    <property type="entry name" value="TRANSCRIPTIONAL REGULATORY PROTEIN"/>
    <property type="match status" value="1"/>
</dbReference>
<keyword evidence="3" id="KW-1185">Reference proteome</keyword>
<dbReference type="PRINTS" id="PR00778">
    <property type="entry name" value="HTHARSR"/>
</dbReference>
<name>A0ABW8ZLA2_9BURK</name>
<dbReference type="InterPro" id="IPR011991">
    <property type="entry name" value="ArsR-like_HTH"/>
</dbReference>
<dbReference type="NCBIfam" id="NF033788">
    <property type="entry name" value="HTH_metalloreg"/>
    <property type="match status" value="1"/>
</dbReference>